<evidence type="ECO:0000313" key="2">
    <source>
        <dbReference type="Proteomes" id="UP000483765"/>
    </source>
</evidence>
<gene>
    <name evidence="1" type="ORF">GLP18_09110</name>
</gene>
<reference evidence="1 2" key="1">
    <citation type="submission" date="2019-11" db="EMBL/GenBank/DDBJ databases">
        <title>Divergent Streptococcus suis from cattle.</title>
        <authorList>
            <person name="Williamson C."/>
        </authorList>
    </citation>
    <scope>NUCLEOTIDE SEQUENCE [LARGE SCALE GENOMIC DNA]</scope>
    <source>
        <strain evidence="1 2">10-36905</strain>
    </source>
</reference>
<dbReference type="RefSeq" id="WP_160864466.1">
    <property type="nucleotide sequence ID" value="NZ_JBAPDM010000005.1"/>
</dbReference>
<protein>
    <submittedName>
        <fullName evidence="1">Uncharacterized protein</fullName>
    </submittedName>
</protein>
<comment type="caution">
    <text evidence="1">The sequence shown here is derived from an EMBL/GenBank/DDBJ whole genome shotgun (WGS) entry which is preliminary data.</text>
</comment>
<proteinExistence type="predicted"/>
<organism evidence="1 2">
    <name type="scientific">Streptococcus suis</name>
    <dbReference type="NCBI Taxonomy" id="1307"/>
    <lineage>
        <taxon>Bacteria</taxon>
        <taxon>Bacillati</taxon>
        <taxon>Bacillota</taxon>
        <taxon>Bacilli</taxon>
        <taxon>Lactobacillales</taxon>
        <taxon>Streptococcaceae</taxon>
        <taxon>Streptococcus</taxon>
    </lineage>
</organism>
<sequence length="85" mass="10174">MYKTLFERLSAEELVIIYMLLELLLKTVFEDTPPEGNETYQGEFHRYDYANSILEDCITEAVEIYRYKCGNDAEFRDYDILKRTI</sequence>
<dbReference type="EMBL" id="WNXH01000016">
    <property type="protein sequence ID" value="MYN70360.1"/>
    <property type="molecule type" value="Genomic_DNA"/>
</dbReference>
<name>A0A6L8MYZ9_STRSU</name>
<evidence type="ECO:0000313" key="1">
    <source>
        <dbReference type="EMBL" id="MYN70360.1"/>
    </source>
</evidence>
<dbReference type="Proteomes" id="UP000483765">
    <property type="component" value="Unassembled WGS sequence"/>
</dbReference>
<dbReference type="AlphaFoldDB" id="A0A6L8MYZ9"/>
<accession>A0A6L8MYZ9</accession>